<dbReference type="SMART" id="SM00679">
    <property type="entry name" value="CTNS"/>
    <property type="match status" value="2"/>
</dbReference>
<evidence type="ECO:0000256" key="4">
    <source>
        <dbReference type="ARBA" id="ARBA00023136"/>
    </source>
</evidence>
<evidence type="ECO:0000256" key="2">
    <source>
        <dbReference type="ARBA" id="ARBA00022692"/>
    </source>
</evidence>
<evidence type="ECO:0000256" key="1">
    <source>
        <dbReference type="ARBA" id="ARBA00004141"/>
    </source>
</evidence>
<keyword evidence="9" id="KW-1185">Reference proteome</keyword>
<organism evidence="8 9">
    <name type="scientific">Tieghemiomyces parasiticus</name>
    <dbReference type="NCBI Taxonomy" id="78921"/>
    <lineage>
        <taxon>Eukaryota</taxon>
        <taxon>Fungi</taxon>
        <taxon>Fungi incertae sedis</taxon>
        <taxon>Zoopagomycota</taxon>
        <taxon>Kickxellomycotina</taxon>
        <taxon>Dimargaritomycetes</taxon>
        <taxon>Dimargaritales</taxon>
        <taxon>Dimargaritaceae</taxon>
        <taxon>Tieghemiomyces</taxon>
    </lineage>
</organism>
<feature type="transmembrane region" description="Helical" evidence="7">
    <location>
        <begin position="240"/>
        <end position="261"/>
    </location>
</feature>
<keyword evidence="4 7" id="KW-0472">Membrane</keyword>
<evidence type="ECO:0000256" key="6">
    <source>
        <dbReference type="ARBA" id="ARBA00050768"/>
    </source>
</evidence>
<comment type="catalytic activity">
    <reaction evidence="6">
        <text>L-histidine(out) + L-arginine(in) = L-histidine(in) + L-arginine(out)</text>
        <dbReference type="Rhea" id="RHEA:71063"/>
        <dbReference type="ChEBI" id="CHEBI:32682"/>
        <dbReference type="ChEBI" id="CHEBI:57595"/>
    </reaction>
</comment>
<dbReference type="InterPro" id="IPR051415">
    <property type="entry name" value="LAAT-1"/>
</dbReference>
<dbReference type="PANTHER" id="PTHR16201">
    <property type="entry name" value="SEVEN TRANSMEMBRANE PROTEIN 1-RELATED"/>
    <property type="match status" value="1"/>
</dbReference>
<dbReference type="InterPro" id="IPR006603">
    <property type="entry name" value="PQ-loop_rpt"/>
</dbReference>
<dbReference type="FunFam" id="1.20.1280.290:FF:000012">
    <property type="entry name" value="Vacuolar membrane PQ loop repeat protein"/>
    <property type="match status" value="1"/>
</dbReference>
<dbReference type="Gene3D" id="1.20.1280.290">
    <property type="match status" value="2"/>
</dbReference>
<evidence type="ECO:0000313" key="8">
    <source>
        <dbReference type="EMBL" id="KAJ1910930.1"/>
    </source>
</evidence>
<comment type="similarity">
    <text evidence="5">Belongs to the laat-1 family.</text>
</comment>
<dbReference type="OrthoDB" id="8048523at2759"/>
<feature type="transmembrane region" description="Helical" evidence="7">
    <location>
        <begin position="273"/>
        <end position="294"/>
    </location>
</feature>
<gene>
    <name evidence="8" type="ORF">IWQ60_010393</name>
</gene>
<keyword evidence="3 7" id="KW-1133">Transmembrane helix</keyword>
<dbReference type="GO" id="GO:0034486">
    <property type="term" value="P:vacuolar transmembrane transport"/>
    <property type="evidence" value="ECO:0007669"/>
    <property type="project" value="UniProtKB-ARBA"/>
</dbReference>
<dbReference type="EMBL" id="JANBPT010000988">
    <property type="protein sequence ID" value="KAJ1910930.1"/>
    <property type="molecule type" value="Genomic_DNA"/>
</dbReference>
<dbReference type="Pfam" id="PF04193">
    <property type="entry name" value="PQ-loop"/>
    <property type="match status" value="2"/>
</dbReference>
<dbReference type="GO" id="GO:0015174">
    <property type="term" value="F:basic amino acid transmembrane transporter activity"/>
    <property type="evidence" value="ECO:0007669"/>
    <property type="project" value="UniProtKB-ARBA"/>
</dbReference>
<keyword evidence="2 7" id="KW-0812">Transmembrane</keyword>
<dbReference type="FunFam" id="1.20.1280.290:FF:000009">
    <property type="entry name" value="PQ loop repeat family protein"/>
    <property type="match status" value="1"/>
</dbReference>
<evidence type="ECO:0000256" key="3">
    <source>
        <dbReference type="ARBA" id="ARBA00022989"/>
    </source>
</evidence>
<evidence type="ECO:0000313" key="9">
    <source>
        <dbReference type="Proteomes" id="UP001150569"/>
    </source>
</evidence>
<dbReference type="PANTHER" id="PTHR16201:SF44">
    <property type="entry name" value="SEVEN TRANSMEMBRANE PROTEIN 1"/>
    <property type="match status" value="1"/>
</dbReference>
<protein>
    <recommendedName>
        <fullName evidence="10">PQ-loop-domain-containing protein</fullName>
    </recommendedName>
</protein>
<proteinExistence type="inferred from homology"/>
<feature type="transmembrane region" description="Helical" evidence="7">
    <location>
        <begin position="42"/>
        <end position="59"/>
    </location>
</feature>
<feature type="transmembrane region" description="Helical" evidence="7">
    <location>
        <begin position="12"/>
        <end position="30"/>
    </location>
</feature>
<accession>A0A9W8DNM4</accession>
<evidence type="ECO:0000256" key="5">
    <source>
        <dbReference type="ARBA" id="ARBA00038039"/>
    </source>
</evidence>
<evidence type="ECO:0008006" key="10">
    <source>
        <dbReference type="Google" id="ProtNLM"/>
    </source>
</evidence>
<dbReference type="GO" id="GO:0098852">
    <property type="term" value="C:lytic vacuole membrane"/>
    <property type="evidence" value="ECO:0007669"/>
    <property type="project" value="UniProtKB-ARBA"/>
</dbReference>
<feature type="transmembrane region" description="Helical" evidence="7">
    <location>
        <begin position="155"/>
        <end position="175"/>
    </location>
</feature>
<sequence>MTSPLPVLLSRFFGYLSLGSWSVVFVPQIIKNRRHHEAGGLSAGLLFLLCLGDVANMLGSILQGVLYTTVLISIYHILFDVVVIGQWAYYEWFYTPYRKQAGPGPTSGENTPLLTEQPHQGAVTTAIANENEEELEDTQSTDTSEVTNPSPVRELVRTLGIVAILAGLCMLLALYNEGYLTSHPGLRFTTSPDTKATNEGQVPNPLAQFFAWSSVALYLASRVPQIVLNYRKKSCDGLSLSMFVLTVVGNGTFFASIMVYSQQPQYLIINLPWILNSSGTVLLDVIIMGQFYAYHEKTAKDAAAAACCEPTSARDV</sequence>
<reference evidence="8" key="1">
    <citation type="submission" date="2022-07" db="EMBL/GenBank/DDBJ databases">
        <title>Phylogenomic reconstructions and comparative analyses of Kickxellomycotina fungi.</title>
        <authorList>
            <person name="Reynolds N.K."/>
            <person name="Stajich J.E."/>
            <person name="Barry K."/>
            <person name="Grigoriev I.V."/>
            <person name="Crous P."/>
            <person name="Smith M.E."/>
        </authorList>
    </citation>
    <scope>NUCLEOTIDE SEQUENCE</scope>
    <source>
        <strain evidence="8">RSA 861</strain>
    </source>
</reference>
<feature type="transmembrane region" description="Helical" evidence="7">
    <location>
        <begin position="65"/>
        <end position="90"/>
    </location>
</feature>
<dbReference type="AlphaFoldDB" id="A0A9W8DNM4"/>
<dbReference type="Proteomes" id="UP001150569">
    <property type="component" value="Unassembled WGS sequence"/>
</dbReference>
<comment type="subcellular location">
    <subcellularLocation>
        <location evidence="1">Membrane</location>
        <topology evidence="1">Multi-pass membrane protein</topology>
    </subcellularLocation>
</comment>
<evidence type="ECO:0000256" key="7">
    <source>
        <dbReference type="SAM" id="Phobius"/>
    </source>
</evidence>
<name>A0A9W8DNM4_9FUNG</name>
<comment type="caution">
    <text evidence="8">The sequence shown here is derived from an EMBL/GenBank/DDBJ whole genome shotgun (WGS) entry which is preliminary data.</text>
</comment>